<evidence type="ECO:0000256" key="1">
    <source>
        <dbReference type="SAM" id="SignalP"/>
    </source>
</evidence>
<evidence type="ECO:0000313" key="2">
    <source>
        <dbReference type="EMBL" id="KAK9761720.1"/>
    </source>
</evidence>
<proteinExistence type="predicted"/>
<gene>
    <name evidence="2" type="ORF">K7432_013159</name>
</gene>
<sequence length="114" mass="13742">MQVKLILTLSIFLPGIFGLPGIVEELLRLRSQLFDPFNEFLQQRELLSAYTNPHIRQRFNRLLGNYIQAEKMLLMRHRIEAYKHRGQIDIERKITREAIDQFRSFLRNDRFIVQ</sequence>
<evidence type="ECO:0000313" key="3">
    <source>
        <dbReference type="Proteomes" id="UP001479436"/>
    </source>
</evidence>
<name>A0ABR2WJN8_9FUNG</name>
<organism evidence="2 3">
    <name type="scientific">Basidiobolus ranarum</name>
    <dbReference type="NCBI Taxonomy" id="34480"/>
    <lineage>
        <taxon>Eukaryota</taxon>
        <taxon>Fungi</taxon>
        <taxon>Fungi incertae sedis</taxon>
        <taxon>Zoopagomycota</taxon>
        <taxon>Entomophthoromycotina</taxon>
        <taxon>Basidiobolomycetes</taxon>
        <taxon>Basidiobolales</taxon>
        <taxon>Basidiobolaceae</taxon>
        <taxon>Basidiobolus</taxon>
    </lineage>
</organism>
<dbReference type="EMBL" id="JASJQH010001249">
    <property type="protein sequence ID" value="KAK9761720.1"/>
    <property type="molecule type" value="Genomic_DNA"/>
</dbReference>
<reference evidence="2 3" key="1">
    <citation type="submission" date="2023-04" db="EMBL/GenBank/DDBJ databases">
        <title>Genome of Basidiobolus ranarum AG-B5.</title>
        <authorList>
            <person name="Stajich J.E."/>
            <person name="Carter-House D."/>
            <person name="Gryganskyi A."/>
        </authorList>
    </citation>
    <scope>NUCLEOTIDE SEQUENCE [LARGE SCALE GENOMIC DNA]</scope>
    <source>
        <strain evidence="2 3">AG-B5</strain>
    </source>
</reference>
<keyword evidence="1" id="KW-0732">Signal</keyword>
<protein>
    <submittedName>
        <fullName evidence="2">Uncharacterized protein</fullName>
    </submittedName>
</protein>
<accession>A0ABR2WJN8</accession>
<feature type="signal peptide" evidence="1">
    <location>
        <begin position="1"/>
        <end position="18"/>
    </location>
</feature>
<comment type="caution">
    <text evidence="2">The sequence shown here is derived from an EMBL/GenBank/DDBJ whole genome shotgun (WGS) entry which is preliminary data.</text>
</comment>
<feature type="chain" id="PRO_5045873345" evidence="1">
    <location>
        <begin position="19"/>
        <end position="114"/>
    </location>
</feature>
<dbReference type="Proteomes" id="UP001479436">
    <property type="component" value="Unassembled WGS sequence"/>
</dbReference>
<keyword evidence="3" id="KW-1185">Reference proteome</keyword>